<comment type="similarity">
    <text evidence="1">Belongs to the low molecular weight phosphotyrosine protein phosphatase family.</text>
</comment>
<evidence type="ECO:0000313" key="7">
    <source>
        <dbReference type="Proteomes" id="UP000516117"/>
    </source>
</evidence>
<evidence type="ECO:0000256" key="2">
    <source>
        <dbReference type="ARBA" id="ARBA00022801"/>
    </source>
</evidence>
<dbReference type="AlphaFoldDB" id="A0A7H0H3C5"/>
<dbReference type="PRINTS" id="PR00719">
    <property type="entry name" value="LMWPTPASE"/>
</dbReference>
<name>A0A7H0H3C5_9ACTN</name>
<evidence type="ECO:0000259" key="5">
    <source>
        <dbReference type="SMART" id="SM00226"/>
    </source>
</evidence>
<proteinExistence type="inferred from homology"/>
<dbReference type="Pfam" id="PF01451">
    <property type="entry name" value="LMWPc"/>
    <property type="match status" value="1"/>
</dbReference>
<dbReference type="SMART" id="SM00226">
    <property type="entry name" value="LMWPc"/>
    <property type="match status" value="1"/>
</dbReference>
<dbReference type="RefSeq" id="WP_187720177.1">
    <property type="nucleotide sequence ID" value="NZ_BAABBL010000004.1"/>
</dbReference>
<sequence>MTASFTILTVCTGNICRSPAAERLLGAALWPDVRVVSAGTGALENHPVEPAMAALMLNDGISPAGFAARQVTRDDVANADLILALTRDHRSRLVRLVPAALRRGFTLLEFARIVAAPEFPTLEGTVEERLREAVSQAGRRRSTGTVIHDDDVPDPYRRGQEAFDEAYGLISTAVKQIATAVGR</sequence>
<accession>A0A7H0H3C5</accession>
<protein>
    <submittedName>
        <fullName evidence="6">Low molecular weight phosphatase family protein</fullName>
    </submittedName>
</protein>
<dbReference type="EMBL" id="CP060789">
    <property type="protein sequence ID" value="QNP55041.1"/>
    <property type="molecule type" value="Genomic_DNA"/>
</dbReference>
<dbReference type="InterPro" id="IPR036196">
    <property type="entry name" value="Ptyr_pPase_sf"/>
</dbReference>
<keyword evidence="2" id="KW-0378">Hydrolase</keyword>
<evidence type="ECO:0000313" key="6">
    <source>
        <dbReference type="EMBL" id="QNP55041.1"/>
    </source>
</evidence>
<evidence type="ECO:0000256" key="4">
    <source>
        <dbReference type="PIRSR" id="PIRSR617867-1"/>
    </source>
</evidence>
<dbReference type="PANTHER" id="PTHR11717">
    <property type="entry name" value="LOW MOLECULAR WEIGHT PROTEIN TYROSINE PHOSPHATASE"/>
    <property type="match status" value="1"/>
</dbReference>
<organism evidence="6 7">
    <name type="scientific">Tessaracoccus defluvii</name>
    <dbReference type="NCBI Taxonomy" id="1285901"/>
    <lineage>
        <taxon>Bacteria</taxon>
        <taxon>Bacillati</taxon>
        <taxon>Actinomycetota</taxon>
        <taxon>Actinomycetes</taxon>
        <taxon>Propionibacteriales</taxon>
        <taxon>Propionibacteriaceae</taxon>
        <taxon>Tessaracoccus</taxon>
    </lineage>
</organism>
<dbReference type="InterPro" id="IPR050438">
    <property type="entry name" value="LMW_PTPase"/>
</dbReference>
<dbReference type="SUPFAM" id="SSF52788">
    <property type="entry name" value="Phosphotyrosine protein phosphatases I"/>
    <property type="match status" value="1"/>
</dbReference>
<evidence type="ECO:0000256" key="3">
    <source>
        <dbReference type="ARBA" id="ARBA00022912"/>
    </source>
</evidence>
<dbReference type="Proteomes" id="UP000516117">
    <property type="component" value="Chromosome"/>
</dbReference>
<evidence type="ECO:0000256" key="1">
    <source>
        <dbReference type="ARBA" id="ARBA00011063"/>
    </source>
</evidence>
<gene>
    <name evidence="6" type="ORF">H9L22_12260</name>
</gene>
<keyword evidence="3" id="KW-0904">Protein phosphatase</keyword>
<dbReference type="PANTHER" id="PTHR11717:SF31">
    <property type="entry name" value="LOW MOLECULAR WEIGHT PROTEIN-TYROSINE-PHOSPHATASE ETP-RELATED"/>
    <property type="match status" value="1"/>
</dbReference>
<keyword evidence="7" id="KW-1185">Reference proteome</keyword>
<dbReference type="InterPro" id="IPR017867">
    <property type="entry name" value="Tyr_phospatase_low_mol_wt"/>
</dbReference>
<dbReference type="Gene3D" id="3.40.50.2300">
    <property type="match status" value="1"/>
</dbReference>
<feature type="active site" evidence="4">
    <location>
        <position position="17"/>
    </location>
</feature>
<reference evidence="6 7" key="1">
    <citation type="submission" date="2020-08" db="EMBL/GenBank/DDBJ databases">
        <title>Genome sequence of Tessaracoccus defluvii JCM 17540T.</title>
        <authorList>
            <person name="Hyun D.-W."/>
            <person name="Bae J.-W."/>
        </authorList>
    </citation>
    <scope>NUCLEOTIDE SEQUENCE [LARGE SCALE GENOMIC DNA]</scope>
    <source>
        <strain evidence="6 7">JCM 17540</strain>
    </source>
</reference>
<dbReference type="KEGG" id="tdf:H9L22_12260"/>
<feature type="domain" description="Phosphotyrosine protein phosphatase I" evidence="5">
    <location>
        <begin position="5"/>
        <end position="180"/>
    </location>
</feature>
<dbReference type="GO" id="GO:0004725">
    <property type="term" value="F:protein tyrosine phosphatase activity"/>
    <property type="evidence" value="ECO:0007669"/>
    <property type="project" value="InterPro"/>
</dbReference>
<dbReference type="InterPro" id="IPR023485">
    <property type="entry name" value="Ptyr_pPase"/>
</dbReference>
<feature type="active site" description="Nucleophile" evidence="4">
    <location>
        <position position="11"/>
    </location>
</feature>